<feature type="region of interest" description="Disordered" evidence="1">
    <location>
        <begin position="59"/>
        <end position="80"/>
    </location>
</feature>
<dbReference type="EMBL" id="BARV01005999">
    <property type="protein sequence ID" value="GAI06447.1"/>
    <property type="molecule type" value="Genomic_DNA"/>
</dbReference>
<reference evidence="2" key="1">
    <citation type="journal article" date="2014" name="Front. Microbiol.">
        <title>High frequency of phylogenetically diverse reductive dehalogenase-homologous genes in deep subseafloor sedimentary metagenomes.</title>
        <authorList>
            <person name="Kawai M."/>
            <person name="Futagami T."/>
            <person name="Toyoda A."/>
            <person name="Takaki Y."/>
            <person name="Nishi S."/>
            <person name="Hori S."/>
            <person name="Arai W."/>
            <person name="Tsubouchi T."/>
            <person name="Morono Y."/>
            <person name="Uchiyama I."/>
            <person name="Ito T."/>
            <person name="Fujiyama A."/>
            <person name="Inagaki F."/>
            <person name="Takami H."/>
        </authorList>
    </citation>
    <scope>NUCLEOTIDE SEQUENCE</scope>
    <source>
        <strain evidence="2">Expedition CK06-06</strain>
    </source>
</reference>
<sequence length="123" mass="13417">QPTDGQGQPLGGVIPLPIPQFIEYTKALQEIKHNDEKHATYMDFVTTMKSELPRISKALDRQSKKGESKGITPGAGSTKEVEQAVSDMDVRRCQYCGTPFSTPKGMTQVICPNPNCPSHQGGE</sequence>
<evidence type="ECO:0000256" key="1">
    <source>
        <dbReference type="SAM" id="MobiDB-lite"/>
    </source>
</evidence>
<comment type="caution">
    <text evidence="2">The sequence shown here is derived from an EMBL/GenBank/DDBJ whole genome shotgun (WGS) entry which is preliminary data.</text>
</comment>
<name>X1KHC1_9ZZZZ</name>
<evidence type="ECO:0000313" key="2">
    <source>
        <dbReference type="EMBL" id="GAI06447.1"/>
    </source>
</evidence>
<dbReference type="AlphaFoldDB" id="X1KHC1"/>
<feature type="non-terminal residue" evidence="2">
    <location>
        <position position="1"/>
    </location>
</feature>
<gene>
    <name evidence="2" type="ORF">S06H3_12241</name>
</gene>
<protein>
    <submittedName>
        <fullName evidence="2">Uncharacterized protein</fullName>
    </submittedName>
</protein>
<organism evidence="2">
    <name type="scientific">marine sediment metagenome</name>
    <dbReference type="NCBI Taxonomy" id="412755"/>
    <lineage>
        <taxon>unclassified sequences</taxon>
        <taxon>metagenomes</taxon>
        <taxon>ecological metagenomes</taxon>
    </lineage>
</organism>
<proteinExistence type="predicted"/>
<feature type="compositionally biased region" description="Basic and acidic residues" evidence="1">
    <location>
        <begin position="59"/>
        <end position="68"/>
    </location>
</feature>
<accession>X1KHC1</accession>